<dbReference type="Gene3D" id="1.20.1250.20">
    <property type="entry name" value="MFS general substrate transporter like domains"/>
    <property type="match status" value="2"/>
</dbReference>
<accession>A0A9J6F546</accession>
<gene>
    <name evidence="2" type="ORF">HPB51_019541</name>
</gene>
<keyword evidence="1" id="KW-0472">Membrane</keyword>
<feature type="transmembrane region" description="Helical" evidence="1">
    <location>
        <begin position="93"/>
        <end position="111"/>
    </location>
</feature>
<dbReference type="EMBL" id="JABSTU010000001">
    <property type="protein sequence ID" value="KAH8041906.1"/>
    <property type="molecule type" value="Genomic_DNA"/>
</dbReference>
<dbReference type="VEuPathDB" id="VectorBase:LOC119169433"/>
<dbReference type="InterPro" id="IPR036259">
    <property type="entry name" value="MFS_trans_sf"/>
</dbReference>
<sequence>MRISVALGGLLMSAGCLASAFATGIPFLVVSVGVVTGSGHGILLSCVIVAVNEYFDKRRGTALGINMAGAPAASFIFPIIFDYCLTEYSLHGTFALVGALLLNVLPISLFFRKPPWMQEQYSKISDFSRNRVIDGDDAQEKKASHYSDYVASTLRPLVGISNDQDDSSCDDNVLFTSTNRSTIIKLSRYPLSVRPNYEKPLSNSHGIPHMFEASDTSVMCAEKREELSWKLLKRNSVDVPYMREGREPRCVCVNCSCKNECLEEIFQQNVGSPELHRAEANISAENLPLKVMKRTTDCMKMTSLKNTMLTFTGSAEPPEAGRKGMEDETVPLKSDYCDHTLKSLEEVCDFQYSVKEIRTRSLLRSAKEVLSTRRFYAHMFSYFSFCFFLDTFLAVAVDCAVDNGISKEDAAHVLTFFSLTDLAGRLLIPLITDYKIATPLGVTTLSYLVMVLIGTTMPYAQSDVVFWILVVNLGLPVGYVMVAMSQTIACDVGVRNLPMAYGFVASVTALGAFMRPPVIGE</sequence>
<organism evidence="2 3">
    <name type="scientific">Rhipicephalus microplus</name>
    <name type="common">Cattle tick</name>
    <name type="synonym">Boophilus microplus</name>
    <dbReference type="NCBI Taxonomy" id="6941"/>
    <lineage>
        <taxon>Eukaryota</taxon>
        <taxon>Metazoa</taxon>
        <taxon>Ecdysozoa</taxon>
        <taxon>Arthropoda</taxon>
        <taxon>Chelicerata</taxon>
        <taxon>Arachnida</taxon>
        <taxon>Acari</taxon>
        <taxon>Parasitiformes</taxon>
        <taxon>Ixodida</taxon>
        <taxon>Ixodoidea</taxon>
        <taxon>Ixodidae</taxon>
        <taxon>Rhipicephalinae</taxon>
        <taxon>Rhipicephalus</taxon>
        <taxon>Boophilus</taxon>
    </lineage>
</organism>
<reference evidence="2" key="1">
    <citation type="journal article" date="2020" name="Cell">
        <title>Large-Scale Comparative Analyses of Tick Genomes Elucidate Their Genetic Diversity and Vector Capacities.</title>
        <authorList>
            <consortium name="Tick Genome and Microbiome Consortium (TIGMIC)"/>
            <person name="Jia N."/>
            <person name="Wang J."/>
            <person name="Shi W."/>
            <person name="Du L."/>
            <person name="Sun Y."/>
            <person name="Zhan W."/>
            <person name="Jiang J.F."/>
            <person name="Wang Q."/>
            <person name="Zhang B."/>
            <person name="Ji P."/>
            <person name="Bell-Sakyi L."/>
            <person name="Cui X.M."/>
            <person name="Yuan T.T."/>
            <person name="Jiang B.G."/>
            <person name="Yang W.F."/>
            <person name="Lam T.T."/>
            <person name="Chang Q.C."/>
            <person name="Ding S.J."/>
            <person name="Wang X.J."/>
            <person name="Zhu J.G."/>
            <person name="Ruan X.D."/>
            <person name="Zhao L."/>
            <person name="Wei J.T."/>
            <person name="Ye R.Z."/>
            <person name="Que T.C."/>
            <person name="Du C.H."/>
            <person name="Zhou Y.H."/>
            <person name="Cheng J.X."/>
            <person name="Dai P.F."/>
            <person name="Guo W.B."/>
            <person name="Han X.H."/>
            <person name="Huang E.J."/>
            <person name="Li L.F."/>
            <person name="Wei W."/>
            <person name="Gao Y.C."/>
            <person name="Liu J.Z."/>
            <person name="Shao H.Z."/>
            <person name="Wang X."/>
            <person name="Wang C.C."/>
            <person name="Yang T.C."/>
            <person name="Huo Q.B."/>
            <person name="Li W."/>
            <person name="Chen H.Y."/>
            <person name="Chen S.E."/>
            <person name="Zhou L.G."/>
            <person name="Ni X.B."/>
            <person name="Tian J.H."/>
            <person name="Sheng Y."/>
            <person name="Liu T."/>
            <person name="Pan Y.S."/>
            <person name="Xia L.Y."/>
            <person name="Li J."/>
            <person name="Zhao F."/>
            <person name="Cao W.C."/>
        </authorList>
    </citation>
    <scope>NUCLEOTIDE SEQUENCE</scope>
    <source>
        <strain evidence="2">Rmic-2018</strain>
    </source>
</reference>
<evidence type="ECO:0000313" key="3">
    <source>
        <dbReference type="Proteomes" id="UP000821866"/>
    </source>
</evidence>
<keyword evidence="1" id="KW-1133">Transmembrane helix</keyword>
<comment type="caution">
    <text evidence="2">The sequence shown here is derived from an EMBL/GenBank/DDBJ whole genome shotgun (WGS) entry which is preliminary data.</text>
</comment>
<dbReference type="GO" id="GO:0008028">
    <property type="term" value="F:monocarboxylic acid transmembrane transporter activity"/>
    <property type="evidence" value="ECO:0007669"/>
    <property type="project" value="TreeGrafter"/>
</dbReference>
<proteinExistence type="predicted"/>
<dbReference type="Pfam" id="PF07690">
    <property type="entry name" value="MFS_1"/>
    <property type="match status" value="2"/>
</dbReference>
<evidence type="ECO:0008006" key="4">
    <source>
        <dbReference type="Google" id="ProtNLM"/>
    </source>
</evidence>
<feature type="transmembrane region" description="Helical" evidence="1">
    <location>
        <begin position="63"/>
        <end position="81"/>
    </location>
</feature>
<dbReference type="InterPro" id="IPR011701">
    <property type="entry name" value="MFS"/>
</dbReference>
<name>A0A9J6F546_RHIMP</name>
<feature type="transmembrane region" description="Helical" evidence="1">
    <location>
        <begin position="28"/>
        <end position="51"/>
    </location>
</feature>
<evidence type="ECO:0000313" key="2">
    <source>
        <dbReference type="EMBL" id="KAH8041906.1"/>
    </source>
</evidence>
<feature type="transmembrane region" description="Helical" evidence="1">
    <location>
        <begin position="496"/>
        <end position="514"/>
    </location>
</feature>
<dbReference type="PANTHER" id="PTHR11360">
    <property type="entry name" value="MONOCARBOXYLATE TRANSPORTER"/>
    <property type="match status" value="1"/>
</dbReference>
<dbReference type="AlphaFoldDB" id="A0A9J6F546"/>
<evidence type="ECO:0000256" key="1">
    <source>
        <dbReference type="SAM" id="Phobius"/>
    </source>
</evidence>
<dbReference type="InterPro" id="IPR050327">
    <property type="entry name" value="Proton-linked_MCT"/>
</dbReference>
<reference evidence="2" key="2">
    <citation type="submission" date="2021-09" db="EMBL/GenBank/DDBJ databases">
        <authorList>
            <person name="Jia N."/>
            <person name="Wang J."/>
            <person name="Shi W."/>
            <person name="Du L."/>
            <person name="Sun Y."/>
            <person name="Zhan W."/>
            <person name="Jiang J."/>
            <person name="Wang Q."/>
            <person name="Zhang B."/>
            <person name="Ji P."/>
            <person name="Sakyi L.B."/>
            <person name="Cui X."/>
            <person name="Yuan T."/>
            <person name="Jiang B."/>
            <person name="Yang W."/>
            <person name="Lam T.T.-Y."/>
            <person name="Chang Q."/>
            <person name="Ding S."/>
            <person name="Wang X."/>
            <person name="Zhu J."/>
            <person name="Ruan X."/>
            <person name="Zhao L."/>
            <person name="Wei J."/>
            <person name="Que T."/>
            <person name="Du C."/>
            <person name="Cheng J."/>
            <person name="Dai P."/>
            <person name="Han X."/>
            <person name="Huang E."/>
            <person name="Gao Y."/>
            <person name="Liu J."/>
            <person name="Shao H."/>
            <person name="Ye R."/>
            <person name="Li L."/>
            <person name="Wei W."/>
            <person name="Wang X."/>
            <person name="Wang C."/>
            <person name="Huo Q."/>
            <person name="Li W."/>
            <person name="Guo W."/>
            <person name="Chen H."/>
            <person name="Chen S."/>
            <person name="Zhou L."/>
            <person name="Zhou L."/>
            <person name="Ni X."/>
            <person name="Tian J."/>
            <person name="Zhou Y."/>
            <person name="Sheng Y."/>
            <person name="Liu T."/>
            <person name="Pan Y."/>
            <person name="Xia L."/>
            <person name="Li J."/>
            <person name="Zhao F."/>
            <person name="Cao W."/>
        </authorList>
    </citation>
    <scope>NUCLEOTIDE SEQUENCE</scope>
    <source>
        <strain evidence="2">Rmic-2018</strain>
        <tissue evidence="2">Larvae</tissue>
    </source>
</reference>
<dbReference type="SUPFAM" id="SSF103473">
    <property type="entry name" value="MFS general substrate transporter"/>
    <property type="match status" value="1"/>
</dbReference>
<keyword evidence="1" id="KW-0812">Transmembrane</keyword>
<feature type="transmembrane region" description="Helical" evidence="1">
    <location>
        <begin position="440"/>
        <end position="459"/>
    </location>
</feature>
<feature type="transmembrane region" description="Helical" evidence="1">
    <location>
        <begin position="465"/>
        <end position="484"/>
    </location>
</feature>
<dbReference type="PANTHER" id="PTHR11360:SF303">
    <property type="entry name" value="MAJOR FACILITATOR SUPERFAMILY (MFS) PROFILE DOMAIN-CONTAINING PROTEIN"/>
    <property type="match status" value="1"/>
</dbReference>
<feature type="transmembrane region" description="Helical" evidence="1">
    <location>
        <begin position="375"/>
        <end position="397"/>
    </location>
</feature>
<dbReference type="Proteomes" id="UP000821866">
    <property type="component" value="Chromosome 1"/>
</dbReference>
<keyword evidence="3" id="KW-1185">Reference proteome</keyword>
<feature type="transmembrane region" description="Helical" evidence="1">
    <location>
        <begin position="409"/>
        <end position="428"/>
    </location>
</feature>
<dbReference type="PROSITE" id="PS51257">
    <property type="entry name" value="PROKAR_LIPOPROTEIN"/>
    <property type="match status" value="1"/>
</dbReference>
<protein>
    <recommendedName>
        <fullName evidence="4">Monocarboxylate transporter</fullName>
    </recommendedName>
</protein>